<dbReference type="AlphaFoldDB" id="A0A7J8T3P4"/>
<dbReference type="Proteomes" id="UP000593561">
    <property type="component" value="Unassembled WGS sequence"/>
</dbReference>
<dbReference type="PANTHER" id="PTHR43228">
    <property type="entry name" value="TWO-COMPONENT RESPONSE REGULATOR"/>
    <property type="match status" value="1"/>
</dbReference>
<proteinExistence type="predicted"/>
<feature type="non-terminal residue" evidence="3">
    <location>
        <position position="137"/>
    </location>
</feature>
<dbReference type="InterPro" id="IPR011006">
    <property type="entry name" value="CheY-like_superfamily"/>
</dbReference>
<feature type="domain" description="Response regulatory" evidence="2">
    <location>
        <begin position="77"/>
        <end position="137"/>
    </location>
</feature>
<evidence type="ECO:0000313" key="4">
    <source>
        <dbReference type="Proteomes" id="UP000593561"/>
    </source>
</evidence>
<dbReference type="Pfam" id="PF00072">
    <property type="entry name" value="Response_reg"/>
    <property type="match status" value="1"/>
</dbReference>
<dbReference type="InterPro" id="IPR001789">
    <property type="entry name" value="Sig_transdc_resp-reg_receiver"/>
</dbReference>
<gene>
    <name evidence="3" type="ORF">Godav_001489</name>
</gene>
<keyword evidence="4" id="KW-1185">Reference proteome</keyword>
<organism evidence="3 4">
    <name type="scientific">Gossypium davidsonii</name>
    <name type="common">Davidson's cotton</name>
    <name type="synonym">Gossypium klotzschianum subsp. davidsonii</name>
    <dbReference type="NCBI Taxonomy" id="34287"/>
    <lineage>
        <taxon>Eukaryota</taxon>
        <taxon>Viridiplantae</taxon>
        <taxon>Streptophyta</taxon>
        <taxon>Embryophyta</taxon>
        <taxon>Tracheophyta</taxon>
        <taxon>Spermatophyta</taxon>
        <taxon>Magnoliopsida</taxon>
        <taxon>eudicotyledons</taxon>
        <taxon>Gunneridae</taxon>
        <taxon>Pentapetalae</taxon>
        <taxon>rosids</taxon>
        <taxon>malvids</taxon>
        <taxon>Malvales</taxon>
        <taxon>Malvaceae</taxon>
        <taxon>Malvoideae</taxon>
        <taxon>Gossypium</taxon>
    </lineage>
</organism>
<sequence length="137" mass="15242">VVDARGKPTIGGGGGADATCDERRHGGWLTEQLVVGTRSGGKSWVVEELEHRVGIWCIEASVSMKVGRYMFRNKNLSVPIVDDCRLTRRFYEMHIKKFGVKVQAVENGKQAVDLFRSGTSFNLNIKDQDMPVMDGLE</sequence>
<feature type="non-terminal residue" evidence="3">
    <location>
        <position position="1"/>
    </location>
</feature>
<dbReference type="PROSITE" id="PS50110">
    <property type="entry name" value="RESPONSE_REGULATORY"/>
    <property type="match status" value="1"/>
</dbReference>
<protein>
    <recommendedName>
        <fullName evidence="2">Response regulatory domain-containing protein</fullName>
    </recommendedName>
</protein>
<comment type="caution">
    <text evidence="3">The sequence shown here is derived from an EMBL/GenBank/DDBJ whole genome shotgun (WGS) entry which is preliminary data.</text>
</comment>
<evidence type="ECO:0000313" key="3">
    <source>
        <dbReference type="EMBL" id="MBA0632813.1"/>
    </source>
</evidence>
<dbReference type="Gene3D" id="3.40.50.2300">
    <property type="match status" value="1"/>
</dbReference>
<dbReference type="SUPFAM" id="SSF52172">
    <property type="entry name" value="CheY-like"/>
    <property type="match status" value="1"/>
</dbReference>
<dbReference type="GO" id="GO:0000160">
    <property type="term" value="P:phosphorelay signal transduction system"/>
    <property type="evidence" value="ECO:0007669"/>
    <property type="project" value="InterPro"/>
</dbReference>
<accession>A0A7J8T3P4</accession>
<name>A0A7J8T3P4_GOSDV</name>
<keyword evidence="1" id="KW-0597">Phosphoprotein</keyword>
<dbReference type="EMBL" id="JABFAC010000013">
    <property type="protein sequence ID" value="MBA0632813.1"/>
    <property type="molecule type" value="Genomic_DNA"/>
</dbReference>
<evidence type="ECO:0000256" key="1">
    <source>
        <dbReference type="PROSITE-ProRule" id="PRU00169"/>
    </source>
</evidence>
<reference evidence="3 4" key="1">
    <citation type="journal article" date="2019" name="Genome Biol. Evol.">
        <title>Insights into the evolution of the New World diploid cottons (Gossypium, subgenus Houzingenia) based on genome sequencing.</title>
        <authorList>
            <person name="Grover C.E."/>
            <person name="Arick M.A. 2nd"/>
            <person name="Thrash A."/>
            <person name="Conover J.L."/>
            <person name="Sanders W.S."/>
            <person name="Peterson D.G."/>
            <person name="Frelichowski J.E."/>
            <person name="Scheffler J.A."/>
            <person name="Scheffler B.E."/>
            <person name="Wendel J.F."/>
        </authorList>
    </citation>
    <scope>NUCLEOTIDE SEQUENCE [LARGE SCALE GENOMIC DNA]</scope>
    <source>
        <strain evidence="3">27</strain>
        <tissue evidence="3">Leaf</tissue>
    </source>
</reference>
<dbReference type="PANTHER" id="PTHR43228:SF1">
    <property type="entry name" value="TWO-COMPONENT RESPONSE REGULATOR ARR22"/>
    <property type="match status" value="1"/>
</dbReference>
<evidence type="ECO:0000259" key="2">
    <source>
        <dbReference type="PROSITE" id="PS50110"/>
    </source>
</evidence>
<dbReference type="InterPro" id="IPR052048">
    <property type="entry name" value="ST_Response_Regulator"/>
</dbReference>
<feature type="modified residue" description="4-aspartylphosphate" evidence="1">
    <location>
        <position position="127"/>
    </location>
</feature>